<reference evidence="2 3" key="1">
    <citation type="submission" date="2019-07" db="EMBL/GenBank/DDBJ databases">
        <title>Whole genome shotgun sequence of Segetibacter aerophilus NBRC 106135.</title>
        <authorList>
            <person name="Hosoyama A."/>
            <person name="Uohara A."/>
            <person name="Ohji S."/>
            <person name="Ichikawa N."/>
        </authorList>
    </citation>
    <scope>NUCLEOTIDE SEQUENCE [LARGE SCALE GENOMIC DNA]</scope>
    <source>
        <strain evidence="2 3">NBRC 106135</strain>
    </source>
</reference>
<gene>
    <name evidence="2" type="ORF">SAE01_00510</name>
</gene>
<name>A0A512B6H6_9BACT</name>
<evidence type="ECO:0000313" key="3">
    <source>
        <dbReference type="Proteomes" id="UP000321513"/>
    </source>
</evidence>
<feature type="domain" description="ParE-like toxin" evidence="1">
    <location>
        <begin position="18"/>
        <end position="84"/>
    </location>
</feature>
<dbReference type="InterPro" id="IPR035093">
    <property type="entry name" value="RelE/ParE_toxin_dom_sf"/>
</dbReference>
<sequence length="91" mass="10825">MNSVTTERFRKAFSNLPKDIQERARKAYTLWKQDNFHPSLHFKQVHKEQAIYSVRVGLSYRALGVKQGETIIWFWIGSHEDYNNLLTQLKD</sequence>
<dbReference type="Pfam" id="PF24732">
    <property type="entry name" value="ParE_like"/>
    <property type="match status" value="1"/>
</dbReference>
<dbReference type="OrthoDB" id="129742at2"/>
<dbReference type="RefSeq" id="WP_147201526.1">
    <property type="nucleotide sequence ID" value="NZ_BJYT01000001.1"/>
</dbReference>
<evidence type="ECO:0000313" key="2">
    <source>
        <dbReference type="EMBL" id="GEO07555.1"/>
    </source>
</evidence>
<keyword evidence="3" id="KW-1185">Reference proteome</keyword>
<comment type="caution">
    <text evidence="2">The sequence shown here is derived from an EMBL/GenBank/DDBJ whole genome shotgun (WGS) entry which is preliminary data.</text>
</comment>
<dbReference type="SUPFAM" id="SSF143011">
    <property type="entry name" value="RelE-like"/>
    <property type="match status" value="1"/>
</dbReference>
<dbReference type="Proteomes" id="UP000321513">
    <property type="component" value="Unassembled WGS sequence"/>
</dbReference>
<dbReference type="EMBL" id="BJYT01000001">
    <property type="protein sequence ID" value="GEO07555.1"/>
    <property type="molecule type" value="Genomic_DNA"/>
</dbReference>
<dbReference type="AlphaFoldDB" id="A0A512B6H6"/>
<protein>
    <recommendedName>
        <fullName evidence="1">ParE-like toxin domain-containing protein</fullName>
    </recommendedName>
</protein>
<dbReference type="Gene3D" id="3.30.2310.20">
    <property type="entry name" value="RelE-like"/>
    <property type="match status" value="1"/>
</dbReference>
<dbReference type="InterPro" id="IPR056925">
    <property type="entry name" value="ParE-like"/>
</dbReference>
<proteinExistence type="predicted"/>
<evidence type="ECO:0000259" key="1">
    <source>
        <dbReference type="Pfam" id="PF24732"/>
    </source>
</evidence>
<accession>A0A512B6H6</accession>
<organism evidence="2 3">
    <name type="scientific">Segetibacter aerophilus</name>
    <dbReference type="NCBI Taxonomy" id="670293"/>
    <lineage>
        <taxon>Bacteria</taxon>
        <taxon>Pseudomonadati</taxon>
        <taxon>Bacteroidota</taxon>
        <taxon>Chitinophagia</taxon>
        <taxon>Chitinophagales</taxon>
        <taxon>Chitinophagaceae</taxon>
        <taxon>Segetibacter</taxon>
    </lineage>
</organism>